<gene>
    <name evidence="4" type="ORF">CUN85_04445</name>
</gene>
<proteinExistence type="predicted"/>
<dbReference type="EMBL" id="PGGK01000003">
    <property type="protein sequence ID" value="TGC10722.1"/>
    <property type="molecule type" value="Genomic_DNA"/>
</dbReference>
<dbReference type="InterPro" id="IPR028976">
    <property type="entry name" value="CheC-like_sf"/>
</dbReference>
<dbReference type="AlphaFoldDB" id="A0A4E0Q176"/>
<evidence type="ECO:0000256" key="1">
    <source>
        <dbReference type="ARBA" id="ARBA00022500"/>
    </source>
</evidence>
<dbReference type="OrthoDB" id="182374at2157"/>
<dbReference type="Proteomes" id="UP000297295">
    <property type="component" value="Unassembled WGS sequence"/>
</dbReference>
<dbReference type="SUPFAM" id="SSF103039">
    <property type="entry name" value="CheC-like"/>
    <property type="match status" value="1"/>
</dbReference>
<name>A0A4E0Q176_9EURY</name>
<evidence type="ECO:0000256" key="2">
    <source>
        <dbReference type="ARBA" id="ARBA00022801"/>
    </source>
</evidence>
<reference evidence="4 5" key="1">
    <citation type="submission" date="2017-11" db="EMBL/GenBank/DDBJ databases">
        <title>Isolation and Characterization of Methanogenic Archaea from Saline Meromictic Lake at Siberia.</title>
        <authorList>
            <person name="Shen Y."/>
            <person name="Huang H.-H."/>
            <person name="Lai M.-C."/>
            <person name="Chen S.-C."/>
        </authorList>
    </citation>
    <scope>NUCLEOTIDE SEQUENCE [LARGE SCALE GENOMIC DNA]</scope>
    <source>
        <strain evidence="4 5">SY-01</strain>
    </source>
</reference>
<dbReference type="RefSeq" id="WP_135389103.1">
    <property type="nucleotide sequence ID" value="NZ_PGGK01000003.1"/>
</dbReference>
<sequence>MAEMDEMTKGAFQEAGNIGMGHLATSLSKMVNREVKIDIPNVEMLSLDEIISRASQGKQKSVVGIHLHLSGDATGGTLILLPKFSALSFSDLLLKKPIGTTTKIEEMQVRKLREMGVRLCSSYMRVVNEFLGINLKVGDPTLDVNMEGVADFINKEIGDLADEFIVVKGECFIPSTNSRNEFNMLFEPEASDVIMAAVMKKMMG</sequence>
<evidence type="ECO:0000313" key="5">
    <source>
        <dbReference type="Proteomes" id="UP000297295"/>
    </source>
</evidence>
<dbReference type="Gene3D" id="3.40.1550.10">
    <property type="entry name" value="CheC-like"/>
    <property type="match status" value="1"/>
</dbReference>
<keyword evidence="2" id="KW-0378">Hydrolase</keyword>
<dbReference type="Pfam" id="PF04509">
    <property type="entry name" value="CheC"/>
    <property type="match status" value="1"/>
</dbReference>
<dbReference type="GO" id="GO:0016787">
    <property type="term" value="F:hydrolase activity"/>
    <property type="evidence" value="ECO:0007669"/>
    <property type="project" value="UniProtKB-KW"/>
</dbReference>
<dbReference type="InterPro" id="IPR050992">
    <property type="entry name" value="CheZ_family_phosphatases"/>
</dbReference>
<dbReference type="GO" id="GO:0006935">
    <property type="term" value="P:chemotaxis"/>
    <property type="evidence" value="ECO:0007669"/>
    <property type="project" value="UniProtKB-KW"/>
</dbReference>
<dbReference type="PANTHER" id="PTHR43693:SF1">
    <property type="entry name" value="PROTEIN PHOSPHATASE CHEZ"/>
    <property type="match status" value="1"/>
</dbReference>
<dbReference type="PANTHER" id="PTHR43693">
    <property type="entry name" value="PROTEIN PHOSPHATASE CHEZ"/>
    <property type="match status" value="1"/>
</dbReference>
<dbReference type="InterPro" id="IPR007597">
    <property type="entry name" value="CheC"/>
</dbReference>
<evidence type="ECO:0000313" key="4">
    <source>
        <dbReference type="EMBL" id="TGC10722.1"/>
    </source>
</evidence>
<evidence type="ECO:0000259" key="3">
    <source>
        <dbReference type="Pfam" id="PF04509"/>
    </source>
</evidence>
<protein>
    <submittedName>
        <fullName evidence="4">Chemotaxis protein CheC</fullName>
    </submittedName>
</protein>
<organism evidence="4 5">
    <name type="scientific">Methanolobus halotolerans</name>
    <dbReference type="NCBI Taxonomy" id="2052935"/>
    <lineage>
        <taxon>Archaea</taxon>
        <taxon>Methanobacteriati</taxon>
        <taxon>Methanobacteriota</taxon>
        <taxon>Stenosarchaea group</taxon>
        <taxon>Methanomicrobia</taxon>
        <taxon>Methanosarcinales</taxon>
        <taxon>Methanosarcinaceae</taxon>
        <taxon>Methanolobus</taxon>
    </lineage>
</organism>
<dbReference type="CDD" id="cd17909">
    <property type="entry name" value="CheC_ClassI"/>
    <property type="match status" value="1"/>
</dbReference>
<feature type="domain" description="CheC-like protein" evidence="3">
    <location>
        <begin position="13"/>
        <end position="42"/>
    </location>
</feature>
<keyword evidence="5" id="KW-1185">Reference proteome</keyword>
<keyword evidence="1" id="KW-0145">Chemotaxis</keyword>
<comment type="caution">
    <text evidence="4">The sequence shown here is derived from an EMBL/GenBank/DDBJ whole genome shotgun (WGS) entry which is preliminary data.</text>
</comment>
<accession>A0A4E0Q176</accession>